<dbReference type="SUPFAM" id="SSF88946">
    <property type="entry name" value="Sigma2 domain of RNA polymerase sigma factors"/>
    <property type="match status" value="1"/>
</dbReference>
<keyword evidence="9" id="KW-1185">Reference proteome</keyword>
<evidence type="ECO:0000313" key="8">
    <source>
        <dbReference type="EMBL" id="GIM68297.1"/>
    </source>
</evidence>
<evidence type="ECO:0008006" key="10">
    <source>
        <dbReference type="Google" id="ProtNLM"/>
    </source>
</evidence>
<protein>
    <recommendedName>
        <fullName evidence="10">RNA polymerase sigma-70 factor (ECF subfamily)</fullName>
    </recommendedName>
</protein>
<dbReference type="InterPro" id="IPR013325">
    <property type="entry name" value="RNA_pol_sigma_r2"/>
</dbReference>
<dbReference type="Proteomes" id="UP000681340">
    <property type="component" value="Unassembled WGS sequence"/>
</dbReference>
<dbReference type="Pfam" id="PF04542">
    <property type="entry name" value="Sigma70_r2"/>
    <property type="match status" value="1"/>
</dbReference>
<dbReference type="SUPFAM" id="SSF88659">
    <property type="entry name" value="Sigma3 and sigma4 domains of RNA polymerase sigma factors"/>
    <property type="match status" value="1"/>
</dbReference>
<dbReference type="Gene3D" id="1.10.10.10">
    <property type="entry name" value="Winged helix-like DNA-binding domain superfamily/Winged helix DNA-binding domain"/>
    <property type="match status" value="1"/>
</dbReference>
<proteinExistence type="inferred from homology"/>
<feature type="domain" description="RNA polymerase sigma-70 region 2" evidence="6">
    <location>
        <begin position="12"/>
        <end position="78"/>
    </location>
</feature>
<dbReference type="PANTHER" id="PTHR43133">
    <property type="entry name" value="RNA POLYMERASE ECF-TYPE SIGMA FACTO"/>
    <property type="match status" value="1"/>
</dbReference>
<organism evidence="8 9">
    <name type="scientific">Actinoplanes auranticolor</name>
    <dbReference type="NCBI Taxonomy" id="47988"/>
    <lineage>
        <taxon>Bacteria</taxon>
        <taxon>Bacillati</taxon>
        <taxon>Actinomycetota</taxon>
        <taxon>Actinomycetes</taxon>
        <taxon>Micromonosporales</taxon>
        <taxon>Micromonosporaceae</taxon>
        <taxon>Actinoplanes</taxon>
    </lineage>
</organism>
<dbReference type="InterPro" id="IPR039425">
    <property type="entry name" value="RNA_pol_sigma-70-like"/>
</dbReference>
<dbReference type="CDD" id="cd06171">
    <property type="entry name" value="Sigma70_r4"/>
    <property type="match status" value="1"/>
</dbReference>
<comment type="caution">
    <text evidence="8">The sequence shown here is derived from an EMBL/GenBank/DDBJ whole genome shotgun (WGS) entry which is preliminary data.</text>
</comment>
<evidence type="ECO:0000313" key="9">
    <source>
        <dbReference type="Proteomes" id="UP000681340"/>
    </source>
</evidence>
<comment type="similarity">
    <text evidence="1">Belongs to the sigma-70 factor family. ECF subfamily.</text>
</comment>
<dbReference type="InterPro" id="IPR013324">
    <property type="entry name" value="RNA_pol_sigma_r3/r4-like"/>
</dbReference>
<feature type="domain" description="RNA polymerase sigma factor 70 region 4 type 2" evidence="7">
    <location>
        <begin position="101"/>
        <end position="153"/>
    </location>
</feature>
<dbReference type="GO" id="GO:0006352">
    <property type="term" value="P:DNA-templated transcription initiation"/>
    <property type="evidence" value="ECO:0007669"/>
    <property type="project" value="InterPro"/>
</dbReference>
<dbReference type="InterPro" id="IPR036388">
    <property type="entry name" value="WH-like_DNA-bd_sf"/>
</dbReference>
<evidence type="ECO:0000256" key="5">
    <source>
        <dbReference type="ARBA" id="ARBA00023163"/>
    </source>
</evidence>
<sequence>MPPSTADFDAFYQASARRVVLYLYAVCGDLADAQDIAQEAYARAWQHWPKVSGYENPEGWVRAAGWRLAANRWRGLRRRWAAHARMGPPDVETPSPSPDRVAVVAALQQLPAAQRQAVALHYLYDMSVNDIVLHTGAPAGTVKARLSRARTALAELLGDHPQEVNDVPTRS</sequence>
<dbReference type="Gene3D" id="1.10.1740.10">
    <property type="match status" value="1"/>
</dbReference>
<keyword evidence="4" id="KW-0238">DNA-binding</keyword>
<keyword evidence="3" id="KW-0731">Sigma factor</keyword>
<dbReference type="EMBL" id="BOQL01000025">
    <property type="protein sequence ID" value="GIM68297.1"/>
    <property type="molecule type" value="Genomic_DNA"/>
</dbReference>
<evidence type="ECO:0000259" key="6">
    <source>
        <dbReference type="Pfam" id="PF04542"/>
    </source>
</evidence>
<evidence type="ECO:0000256" key="1">
    <source>
        <dbReference type="ARBA" id="ARBA00010641"/>
    </source>
</evidence>
<dbReference type="Pfam" id="PF08281">
    <property type="entry name" value="Sigma70_r4_2"/>
    <property type="match status" value="1"/>
</dbReference>
<dbReference type="GO" id="GO:0016987">
    <property type="term" value="F:sigma factor activity"/>
    <property type="evidence" value="ECO:0007669"/>
    <property type="project" value="UniProtKB-KW"/>
</dbReference>
<gene>
    <name evidence="8" type="ORF">Aau02nite_30980</name>
</gene>
<keyword evidence="5" id="KW-0804">Transcription</keyword>
<dbReference type="RefSeq" id="WP_212989099.1">
    <property type="nucleotide sequence ID" value="NZ_BAABEA010000017.1"/>
</dbReference>
<dbReference type="GO" id="GO:0003677">
    <property type="term" value="F:DNA binding"/>
    <property type="evidence" value="ECO:0007669"/>
    <property type="project" value="UniProtKB-KW"/>
</dbReference>
<evidence type="ECO:0000256" key="2">
    <source>
        <dbReference type="ARBA" id="ARBA00023015"/>
    </source>
</evidence>
<dbReference type="PANTHER" id="PTHR43133:SF50">
    <property type="entry name" value="ECF RNA POLYMERASE SIGMA FACTOR SIGM"/>
    <property type="match status" value="1"/>
</dbReference>
<dbReference type="AlphaFoldDB" id="A0A919SAP7"/>
<evidence type="ECO:0000259" key="7">
    <source>
        <dbReference type="Pfam" id="PF08281"/>
    </source>
</evidence>
<keyword evidence="2" id="KW-0805">Transcription regulation</keyword>
<dbReference type="InterPro" id="IPR007627">
    <property type="entry name" value="RNA_pol_sigma70_r2"/>
</dbReference>
<evidence type="ECO:0000256" key="3">
    <source>
        <dbReference type="ARBA" id="ARBA00023082"/>
    </source>
</evidence>
<reference evidence="8" key="1">
    <citation type="submission" date="2021-03" db="EMBL/GenBank/DDBJ databases">
        <title>Whole genome shotgun sequence of Actinoplanes auranticolor NBRC 12245.</title>
        <authorList>
            <person name="Komaki H."/>
            <person name="Tamura T."/>
        </authorList>
    </citation>
    <scope>NUCLEOTIDE SEQUENCE</scope>
    <source>
        <strain evidence="8">NBRC 12245</strain>
    </source>
</reference>
<evidence type="ECO:0000256" key="4">
    <source>
        <dbReference type="ARBA" id="ARBA00023125"/>
    </source>
</evidence>
<dbReference type="InterPro" id="IPR013249">
    <property type="entry name" value="RNA_pol_sigma70_r4_t2"/>
</dbReference>
<accession>A0A919SAP7</accession>
<name>A0A919SAP7_9ACTN</name>